<evidence type="ECO:0000256" key="5">
    <source>
        <dbReference type="ARBA" id="ARBA00022723"/>
    </source>
</evidence>
<proteinExistence type="inferred from homology"/>
<dbReference type="InterPro" id="IPR000971">
    <property type="entry name" value="Globin"/>
</dbReference>
<keyword evidence="14" id="KW-1185">Reference proteome</keyword>
<evidence type="ECO:0000256" key="1">
    <source>
        <dbReference type="ARBA" id="ARBA00006401"/>
    </source>
</evidence>
<dbReference type="SUPFAM" id="SSF52343">
    <property type="entry name" value="Ferredoxin reductase-like, C-terminal NADP-linked domain"/>
    <property type="match status" value="1"/>
</dbReference>
<keyword evidence="13" id="KW-0560">Oxidoreductase</keyword>
<keyword evidence="7" id="KW-0520">NAD</keyword>
<dbReference type="CDD" id="cd06184">
    <property type="entry name" value="flavohem_like_fad_nad_binding"/>
    <property type="match status" value="1"/>
</dbReference>
<keyword evidence="10" id="KW-0813">Transport</keyword>
<dbReference type="InterPro" id="IPR001433">
    <property type="entry name" value="OxRdtase_FAD/NAD-bd"/>
</dbReference>
<dbReference type="GO" id="GO:0019825">
    <property type="term" value="F:oxygen binding"/>
    <property type="evidence" value="ECO:0007669"/>
    <property type="project" value="InterPro"/>
</dbReference>
<comment type="similarity">
    <text evidence="10">Belongs to the globin family.</text>
</comment>
<dbReference type="FunFam" id="1.10.490.10:FF:000003">
    <property type="entry name" value="Flavohemoprotein"/>
    <property type="match status" value="1"/>
</dbReference>
<dbReference type="EC" id="1.14.12.17" evidence="2"/>
<dbReference type="GO" id="GO:0071500">
    <property type="term" value="P:cellular response to nitrosative stress"/>
    <property type="evidence" value="ECO:0007669"/>
    <property type="project" value="TreeGrafter"/>
</dbReference>
<dbReference type="InterPro" id="IPR012292">
    <property type="entry name" value="Globin/Proto"/>
</dbReference>
<dbReference type="InterPro" id="IPR009050">
    <property type="entry name" value="Globin-like_sf"/>
</dbReference>
<comment type="catalytic activity">
    <reaction evidence="8">
        <text>2 nitric oxide + NADH + 2 O2 = 2 nitrate + NAD(+) + H(+)</text>
        <dbReference type="Rhea" id="RHEA:19469"/>
        <dbReference type="ChEBI" id="CHEBI:15378"/>
        <dbReference type="ChEBI" id="CHEBI:15379"/>
        <dbReference type="ChEBI" id="CHEBI:16480"/>
        <dbReference type="ChEBI" id="CHEBI:17632"/>
        <dbReference type="ChEBI" id="CHEBI:57540"/>
        <dbReference type="ChEBI" id="CHEBI:57945"/>
        <dbReference type="EC" id="1.14.12.17"/>
    </reaction>
</comment>
<dbReference type="InterPro" id="IPR039261">
    <property type="entry name" value="FNR_nucleotide-bd"/>
</dbReference>
<dbReference type="InterPro" id="IPR017927">
    <property type="entry name" value="FAD-bd_FR_type"/>
</dbReference>
<comment type="similarity">
    <text evidence="1">In the C-terminal section; belongs to the flavoprotein pyridine nucleotide cytochrome reductase family.</text>
</comment>
<dbReference type="GO" id="GO:0008941">
    <property type="term" value="F:nitric oxide dioxygenase NAD(P)H activity"/>
    <property type="evidence" value="ECO:0007669"/>
    <property type="project" value="UniProtKB-EC"/>
</dbReference>
<dbReference type="InterPro" id="IPR017938">
    <property type="entry name" value="Riboflavin_synthase-like_b-brl"/>
</dbReference>
<accession>A0AAE3G9F3</accession>
<dbReference type="RefSeq" id="WP_253767219.1">
    <property type="nucleotide sequence ID" value="NZ_JAMTCK010000002.1"/>
</dbReference>
<gene>
    <name evidence="13" type="ORF">LX83_000830</name>
</gene>
<dbReference type="EMBL" id="JAMTCK010000002">
    <property type="protein sequence ID" value="MCP2163990.1"/>
    <property type="molecule type" value="Genomic_DNA"/>
</dbReference>
<keyword evidence="6" id="KW-0408">Iron</keyword>
<evidence type="ECO:0000256" key="6">
    <source>
        <dbReference type="ARBA" id="ARBA00023004"/>
    </source>
</evidence>
<feature type="domain" description="Globin" evidence="11">
    <location>
        <begin position="1"/>
        <end position="141"/>
    </location>
</feature>
<reference evidence="13" key="1">
    <citation type="submission" date="2022-06" db="EMBL/GenBank/DDBJ databases">
        <title>Genomic Encyclopedia of Archaeal and Bacterial Type Strains, Phase II (KMG-II): from individual species to whole genera.</title>
        <authorList>
            <person name="Goeker M."/>
        </authorList>
    </citation>
    <scope>NUCLEOTIDE SEQUENCE</scope>
    <source>
        <strain evidence="13">DSM 43935</strain>
    </source>
</reference>
<evidence type="ECO:0000256" key="2">
    <source>
        <dbReference type="ARBA" id="ARBA00012229"/>
    </source>
</evidence>
<dbReference type="PANTHER" id="PTHR43396:SF3">
    <property type="entry name" value="FLAVOHEMOPROTEIN"/>
    <property type="match status" value="1"/>
</dbReference>
<evidence type="ECO:0000256" key="9">
    <source>
        <dbReference type="ARBA" id="ARBA00049433"/>
    </source>
</evidence>
<evidence type="ECO:0000256" key="10">
    <source>
        <dbReference type="RuleBase" id="RU000356"/>
    </source>
</evidence>
<evidence type="ECO:0000256" key="4">
    <source>
        <dbReference type="ARBA" id="ARBA00022621"/>
    </source>
</evidence>
<keyword evidence="4 10" id="KW-0561">Oxygen transport</keyword>
<organism evidence="13 14">
    <name type="scientific">Goodfellowiella coeruleoviolacea</name>
    <dbReference type="NCBI Taxonomy" id="334858"/>
    <lineage>
        <taxon>Bacteria</taxon>
        <taxon>Bacillati</taxon>
        <taxon>Actinomycetota</taxon>
        <taxon>Actinomycetes</taxon>
        <taxon>Pseudonocardiales</taxon>
        <taxon>Pseudonocardiaceae</taxon>
        <taxon>Goodfellowiella</taxon>
    </lineage>
</organism>
<keyword evidence="5" id="KW-0479">Metal-binding</keyword>
<dbReference type="Gene3D" id="1.10.490.10">
    <property type="entry name" value="Globins"/>
    <property type="match status" value="1"/>
</dbReference>
<dbReference type="SUPFAM" id="SSF63380">
    <property type="entry name" value="Riboflavin synthase domain-like"/>
    <property type="match status" value="1"/>
</dbReference>
<keyword evidence="13" id="KW-0223">Dioxygenase</keyword>
<name>A0AAE3G9F3_9PSEU</name>
<comment type="catalytic activity">
    <reaction evidence="9">
        <text>2 nitric oxide + NADPH + 2 O2 = 2 nitrate + NADP(+) + H(+)</text>
        <dbReference type="Rhea" id="RHEA:19465"/>
        <dbReference type="ChEBI" id="CHEBI:15378"/>
        <dbReference type="ChEBI" id="CHEBI:15379"/>
        <dbReference type="ChEBI" id="CHEBI:16480"/>
        <dbReference type="ChEBI" id="CHEBI:17632"/>
        <dbReference type="ChEBI" id="CHEBI:57783"/>
        <dbReference type="ChEBI" id="CHEBI:58349"/>
        <dbReference type="EC" id="1.14.12.17"/>
    </reaction>
</comment>
<sequence>MLSERTSATVRATLPAVAANLDEISSVFYTRLFTAHPDLLRNLFNRGNQANGTQRQALAGSIAAFASALVAQPATTPDALLSRIAHKHASLGITRDQYPLVHNHLFAAIAEVLGDAVTEEVAAAWTEVYWAMAEALIAVESRLYAEAGAPDGDSWREYRVVDRYAETDDVVTFVAQPTDGRPVPVAQPGQYVSVQVHLADGARQIRQYSLTTAQGETVRFAVKRALGEPAGEVSNHLHDHVVTGDLLRISAPFGDVVLDEGDNPVLLVSAGIGCTPMISMLGHLAATDSPRQVIAVHADRSERTHPLRADFDQLIAKLPNASAHVWYEEPTGPWPAERTGLVDLGTVAVPDGVTAYLCGPLPFMRAVHAQLRDLGVPTADIHYEVFGSDLWLARR</sequence>
<dbReference type="Gene3D" id="2.40.30.10">
    <property type="entry name" value="Translation factors"/>
    <property type="match status" value="1"/>
</dbReference>
<dbReference type="Proteomes" id="UP001206128">
    <property type="component" value="Unassembled WGS sequence"/>
</dbReference>
<protein>
    <recommendedName>
        <fullName evidence="2">nitric oxide dioxygenase</fullName>
        <ecNumber evidence="2">1.14.12.17</ecNumber>
    </recommendedName>
</protein>
<evidence type="ECO:0000256" key="3">
    <source>
        <dbReference type="ARBA" id="ARBA00022617"/>
    </source>
</evidence>
<evidence type="ECO:0000256" key="7">
    <source>
        <dbReference type="ARBA" id="ARBA00023027"/>
    </source>
</evidence>
<dbReference type="PROSITE" id="PS51384">
    <property type="entry name" value="FAD_FR"/>
    <property type="match status" value="1"/>
</dbReference>
<evidence type="ECO:0000313" key="14">
    <source>
        <dbReference type="Proteomes" id="UP001206128"/>
    </source>
</evidence>
<dbReference type="Gene3D" id="3.40.50.80">
    <property type="entry name" value="Nucleotide-binding domain of ferredoxin-NADP reductase (FNR) module"/>
    <property type="match status" value="1"/>
</dbReference>
<dbReference type="PRINTS" id="PR00410">
    <property type="entry name" value="PHEHYDRXLASE"/>
</dbReference>
<dbReference type="GO" id="GO:0005344">
    <property type="term" value="F:oxygen carrier activity"/>
    <property type="evidence" value="ECO:0007669"/>
    <property type="project" value="UniProtKB-KW"/>
</dbReference>
<evidence type="ECO:0000259" key="12">
    <source>
        <dbReference type="PROSITE" id="PS51384"/>
    </source>
</evidence>
<evidence type="ECO:0000259" key="11">
    <source>
        <dbReference type="PROSITE" id="PS01033"/>
    </source>
</evidence>
<dbReference type="Pfam" id="PF00042">
    <property type="entry name" value="Globin"/>
    <property type="match status" value="1"/>
</dbReference>
<dbReference type="AlphaFoldDB" id="A0AAE3G9F3"/>
<dbReference type="GO" id="GO:0046210">
    <property type="term" value="P:nitric oxide catabolic process"/>
    <property type="evidence" value="ECO:0007669"/>
    <property type="project" value="TreeGrafter"/>
</dbReference>
<dbReference type="CDD" id="cd14782">
    <property type="entry name" value="FHb-globin_2"/>
    <property type="match status" value="1"/>
</dbReference>
<evidence type="ECO:0000313" key="13">
    <source>
        <dbReference type="EMBL" id="MCP2163990.1"/>
    </source>
</evidence>
<keyword evidence="3 10" id="KW-0349">Heme</keyword>
<dbReference type="PANTHER" id="PTHR43396">
    <property type="entry name" value="FLAVOHEMOPROTEIN"/>
    <property type="match status" value="1"/>
</dbReference>
<dbReference type="Pfam" id="PF00175">
    <property type="entry name" value="NAD_binding_1"/>
    <property type="match status" value="1"/>
</dbReference>
<comment type="caution">
    <text evidence="13">The sequence shown here is derived from an EMBL/GenBank/DDBJ whole genome shotgun (WGS) entry which is preliminary data.</text>
</comment>
<dbReference type="SUPFAM" id="SSF46458">
    <property type="entry name" value="Globin-like"/>
    <property type="match status" value="1"/>
</dbReference>
<feature type="domain" description="FAD-binding FR-type" evidence="12">
    <location>
        <begin position="153"/>
        <end position="259"/>
    </location>
</feature>
<dbReference type="GO" id="GO:0046872">
    <property type="term" value="F:metal ion binding"/>
    <property type="evidence" value="ECO:0007669"/>
    <property type="project" value="UniProtKB-KW"/>
</dbReference>
<dbReference type="PROSITE" id="PS01033">
    <property type="entry name" value="GLOBIN"/>
    <property type="match status" value="1"/>
</dbReference>
<evidence type="ECO:0000256" key="8">
    <source>
        <dbReference type="ARBA" id="ARBA00048649"/>
    </source>
</evidence>
<dbReference type="GO" id="GO:0071949">
    <property type="term" value="F:FAD binding"/>
    <property type="evidence" value="ECO:0007669"/>
    <property type="project" value="TreeGrafter"/>
</dbReference>
<dbReference type="GO" id="GO:0020037">
    <property type="term" value="F:heme binding"/>
    <property type="evidence" value="ECO:0007669"/>
    <property type="project" value="InterPro"/>
</dbReference>